<name>A0ABU5IS79_9BURK</name>
<dbReference type="PANTHER" id="PTHR30419">
    <property type="entry name" value="HTH-TYPE TRANSCRIPTIONAL REGULATOR YBHD"/>
    <property type="match status" value="1"/>
</dbReference>
<organism evidence="3 4">
    <name type="scientific">Azohydromonas lata</name>
    <dbReference type="NCBI Taxonomy" id="45677"/>
    <lineage>
        <taxon>Bacteria</taxon>
        <taxon>Pseudomonadati</taxon>
        <taxon>Pseudomonadota</taxon>
        <taxon>Betaproteobacteria</taxon>
        <taxon>Burkholderiales</taxon>
        <taxon>Sphaerotilaceae</taxon>
        <taxon>Azohydromonas</taxon>
    </lineage>
</organism>
<dbReference type="SUPFAM" id="SSF46785">
    <property type="entry name" value="Winged helix' DNA-binding domain"/>
    <property type="match status" value="1"/>
</dbReference>
<protein>
    <submittedName>
        <fullName evidence="3">LysR family transcriptional regulator</fullName>
    </submittedName>
</protein>
<evidence type="ECO:0000313" key="4">
    <source>
        <dbReference type="Proteomes" id="UP001293718"/>
    </source>
</evidence>
<comment type="caution">
    <text evidence="3">The sequence shown here is derived from an EMBL/GenBank/DDBJ whole genome shotgun (WGS) entry which is preliminary data.</text>
</comment>
<dbReference type="InterPro" id="IPR036390">
    <property type="entry name" value="WH_DNA-bd_sf"/>
</dbReference>
<dbReference type="EMBL" id="JAXOJX010000160">
    <property type="protein sequence ID" value="MDZ5461747.1"/>
    <property type="molecule type" value="Genomic_DNA"/>
</dbReference>
<feature type="compositionally biased region" description="Low complexity" evidence="1">
    <location>
        <begin position="12"/>
        <end position="32"/>
    </location>
</feature>
<sequence length="106" mass="11014">MSDPARRHSAGPASLARRAPVAAAPPQAAAPAGPDPFEFPPLAERLKALFALRAVARHGSTVRAAEAIHLSQPAVARAVAELERAAQVPLFVRTARGMVPTPAGER</sequence>
<evidence type="ECO:0000256" key="1">
    <source>
        <dbReference type="SAM" id="MobiDB-lite"/>
    </source>
</evidence>
<dbReference type="InterPro" id="IPR000847">
    <property type="entry name" value="LysR_HTH_N"/>
</dbReference>
<dbReference type="Proteomes" id="UP001293718">
    <property type="component" value="Unassembled WGS sequence"/>
</dbReference>
<dbReference type="PROSITE" id="PS50931">
    <property type="entry name" value="HTH_LYSR"/>
    <property type="match status" value="1"/>
</dbReference>
<accession>A0ABU5IS79</accession>
<dbReference type="RefSeq" id="WP_322468827.1">
    <property type="nucleotide sequence ID" value="NZ_JAXOJX010000160.1"/>
</dbReference>
<proteinExistence type="predicted"/>
<dbReference type="Gene3D" id="1.10.10.10">
    <property type="entry name" value="Winged helix-like DNA-binding domain superfamily/Winged helix DNA-binding domain"/>
    <property type="match status" value="1"/>
</dbReference>
<evidence type="ECO:0000259" key="2">
    <source>
        <dbReference type="PROSITE" id="PS50931"/>
    </source>
</evidence>
<evidence type="ECO:0000313" key="3">
    <source>
        <dbReference type="EMBL" id="MDZ5461747.1"/>
    </source>
</evidence>
<dbReference type="InterPro" id="IPR050950">
    <property type="entry name" value="HTH-type_LysR_regulators"/>
</dbReference>
<gene>
    <name evidence="3" type="ORF">SM757_34745</name>
</gene>
<reference evidence="3 4" key="1">
    <citation type="submission" date="2023-11" db="EMBL/GenBank/DDBJ databases">
        <title>Draft genome of Azohydromonas lata strain H1 (DSM1123), a polyhydroxyalkanoate producer.</title>
        <authorList>
            <person name="Traversa D."/>
            <person name="D'Addabbo P."/>
            <person name="Pazzani C."/>
            <person name="Manzari C."/>
            <person name="Chiara M."/>
            <person name="Scrascia M."/>
        </authorList>
    </citation>
    <scope>NUCLEOTIDE SEQUENCE [LARGE SCALE GENOMIC DNA]</scope>
    <source>
        <strain evidence="3 4">H1</strain>
    </source>
</reference>
<feature type="domain" description="HTH lysR-type" evidence="2">
    <location>
        <begin position="44"/>
        <end position="101"/>
    </location>
</feature>
<dbReference type="PRINTS" id="PR00039">
    <property type="entry name" value="HTHLYSR"/>
</dbReference>
<feature type="non-terminal residue" evidence="3">
    <location>
        <position position="106"/>
    </location>
</feature>
<dbReference type="InterPro" id="IPR036388">
    <property type="entry name" value="WH-like_DNA-bd_sf"/>
</dbReference>
<keyword evidence="4" id="KW-1185">Reference proteome</keyword>
<dbReference type="Pfam" id="PF00126">
    <property type="entry name" value="HTH_1"/>
    <property type="match status" value="1"/>
</dbReference>
<feature type="region of interest" description="Disordered" evidence="1">
    <location>
        <begin position="1"/>
        <end position="37"/>
    </location>
</feature>